<comment type="similarity">
    <text evidence="3">Belongs to the WhiB family.</text>
</comment>
<keyword evidence="8" id="KW-0805">Transcription regulation</keyword>
<sequence length="95" mass="10430">MSRQTTRDDTAALPEFRQLINARGTTTLPCTGGTEWTSDDSRLQRRAASLCMACGARAACLSYALAADERHGVWGGTTAAERKSRRRKTREPRTA</sequence>
<dbReference type="GO" id="GO:0051539">
    <property type="term" value="F:4 iron, 4 sulfur cluster binding"/>
    <property type="evidence" value="ECO:0007669"/>
    <property type="project" value="UniProtKB-KW"/>
</dbReference>
<evidence type="ECO:0000256" key="9">
    <source>
        <dbReference type="ARBA" id="ARBA00023125"/>
    </source>
</evidence>
<dbReference type="EMBL" id="QZVT01000002">
    <property type="protein sequence ID" value="RJT82207.1"/>
    <property type="molecule type" value="Genomic_DNA"/>
</dbReference>
<evidence type="ECO:0000256" key="5">
    <source>
        <dbReference type="ARBA" id="ARBA00022723"/>
    </source>
</evidence>
<proteinExistence type="inferred from homology"/>
<evidence type="ECO:0000256" key="1">
    <source>
        <dbReference type="ARBA" id="ARBA00001966"/>
    </source>
</evidence>
<dbReference type="GO" id="GO:0005737">
    <property type="term" value="C:cytoplasm"/>
    <property type="evidence" value="ECO:0007669"/>
    <property type="project" value="UniProtKB-SubCell"/>
</dbReference>
<keyword evidence="7" id="KW-0411">Iron-sulfur</keyword>
<evidence type="ECO:0000313" key="15">
    <source>
        <dbReference type="Proteomes" id="UP000272560"/>
    </source>
</evidence>
<evidence type="ECO:0000313" key="14">
    <source>
        <dbReference type="EMBL" id="RJT82207.1"/>
    </source>
</evidence>
<keyword evidence="4" id="KW-0004">4Fe-4S</keyword>
<comment type="cofactor">
    <cofactor evidence="1">
        <name>[4Fe-4S] cluster</name>
        <dbReference type="ChEBI" id="CHEBI:49883"/>
    </cofactor>
</comment>
<organism evidence="14 15">
    <name type="scientific">Arthrobacter cheniae</name>
    <dbReference type="NCBI Taxonomy" id="1258888"/>
    <lineage>
        <taxon>Bacteria</taxon>
        <taxon>Bacillati</taxon>
        <taxon>Actinomycetota</taxon>
        <taxon>Actinomycetes</taxon>
        <taxon>Micrococcales</taxon>
        <taxon>Micrococcaceae</taxon>
        <taxon>Arthrobacter</taxon>
    </lineage>
</organism>
<comment type="subcellular location">
    <subcellularLocation>
        <location evidence="2">Cytoplasm</location>
    </subcellularLocation>
</comment>
<feature type="compositionally biased region" description="Basic residues" evidence="12">
    <location>
        <begin position="83"/>
        <end position="95"/>
    </location>
</feature>
<keyword evidence="5" id="KW-0479">Metal-binding</keyword>
<dbReference type="Proteomes" id="UP000272560">
    <property type="component" value="Unassembled WGS sequence"/>
</dbReference>
<reference evidence="14 15" key="1">
    <citation type="submission" date="2018-09" db="EMBL/GenBank/DDBJ databases">
        <title>Novel species of Arthrobacter.</title>
        <authorList>
            <person name="Liu Q."/>
            <person name="Xin Y.-H."/>
        </authorList>
    </citation>
    <scope>NUCLEOTIDE SEQUENCE [LARGE SCALE GENOMIC DNA]</scope>
    <source>
        <strain evidence="14 15">Hz2</strain>
    </source>
</reference>
<dbReference type="GO" id="GO:0046872">
    <property type="term" value="F:metal ion binding"/>
    <property type="evidence" value="ECO:0007669"/>
    <property type="project" value="UniProtKB-KW"/>
</dbReference>
<dbReference type="PANTHER" id="PTHR38839">
    <property type="entry name" value="TRANSCRIPTIONAL REGULATOR WHID-RELATED"/>
    <property type="match status" value="1"/>
</dbReference>
<evidence type="ECO:0000256" key="11">
    <source>
        <dbReference type="ARBA" id="ARBA00023163"/>
    </source>
</evidence>
<evidence type="ECO:0000256" key="3">
    <source>
        <dbReference type="ARBA" id="ARBA00006597"/>
    </source>
</evidence>
<gene>
    <name evidence="14" type="ORF">D6T63_05660</name>
</gene>
<feature type="region of interest" description="Disordered" evidence="12">
    <location>
        <begin position="74"/>
        <end position="95"/>
    </location>
</feature>
<evidence type="ECO:0000256" key="2">
    <source>
        <dbReference type="ARBA" id="ARBA00004496"/>
    </source>
</evidence>
<feature type="domain" description="4Fe-4S Wbl-type" evidence="13">
    <location>
        <begin position="29"/>
        <end position="84"/>
    </location>
</feature>
<evidence type="ECO:0000256" key="7">
    <source>
        <dbReference type="ARBA" id="ARBA00023014"/>
    </source>
</evidence>
<dbReference type="Pfam" id="PF02467">
    <property type="entry name" value="Whib"/>
    <property type="match status" value="1"/>
</dbReference>
<evidence type="ECO:0000259" key="13">
    <source>
        <dbReference type="PROSITE" id="PS51674"/>
    </source>
</evidence>
<dbReference type="AlphaFoldDB" id="A0A3A5M7N8"/>
<dbReference type="OrthoDB" id="4954884at2"/>
<dbReference type="GO" id="GO:0047134">
    <property type="term" value="F:protein-disulfide reductase [NAD(P)H] activity"/>
    <property type="evidence" value="ECO:0007669"/>
    <property type="project" value="TreeGrafter"/>
</dbReference>
<evidence type="ECO:0000256" key="8">
    <source>
        <dbReference type="ARBA" id="ARBA00023015"/>
    </source>
</evidence>
<evidence type="ECO:0000256" key="10">
    <source>
        <dbReference type="ARBA" id="ARBA00023157"/>
    </source>
</evidence>
<keyword evidence="11" id="KW-0804">Transcription</keyword>
<name>A0A3A5M7N8_9MICC</name>
<keyword evidence="15" id="KW-1185">Reference proteome</keyword>
<accession>A0A3A5M7N8</accession>
<dbReference type="GO" id="GO:0003677">
    <property type="term" value="F:DNA binding"/>
    <property type="evidence" value="ECO:0007669"/>
    <property type="project" value="UniProtKB-KW"/>
</dbReference>
<keyword evidence="10" id="KW-1015">Disulfide bond</keyword>
<evidence type="ECO:0000256" key="6">
    <source>
        <dbReference type="ARBA" id="ARBA00023004"/>
    </source>
</evidence>
<evidence type="ECO:0000256" key="4">
    <source>
        <dbReference type="ARBA" id="ARBA00022485"/>
    </source>
</evidence>
<comment type="caution">
    <text evidence="14">The sequence shown here is derived from an EMBL/GenBank/DDBJ whole genome shotgun (WGS) entry which is preliminary data.</text>
</comment>
<evidence type="ECO:0000256" key="12">
    <source>
        <dbReference type="SAM" id="MobiDB-lite"/>
    </source>
</evidence>
<dbReference type="GO" id="GO:0045892">
    <property type="term" value="P:negative regulation of DNA-templated transcription"/>
    <property type="evidence" value="ECO:0007669"/>
    <property type="project" value="TreeGrafter"/>
</dbReference>
<keyword evidence="9" id="KW-0238">DNA-binding</keyword>
<dbReference type="InterPro" id="IPR003482">
    <property type="entry name" value="Whib"/>
</dbReference>
<dbReference type="InterPro" id="IPR034768">
    <property type="entry name" value="4FE4S_WBL"/>
</dbReference>
<dbReference type="GO" id="GO:0045454">
    <property type="term" value="P:cell redox homeostasis"/>
    <property type="evidence" value="ECO:0007669"/>
    <property type="project" value="TreeGrafter"/>
</dbReference>
<keyword evidence="6" id="KW-0408">Iron</keyword>
<dbReference type="PROSITE" id="PS51674">
    <property type="entry name" value="4FE4S_WBL"/>
    <property type="match status" value="1"/>
</dbReference>
<protein>
    <submittedName>
        <fullName evidence="14">WhiB family transcriptional regulator</fullName>
    </submittedName>
</protein>
<dbReference type="RefSeq" id="WP_120148022.1">
    <property type="nucleotide sequence ID" value="NZ_QZVT01000002.1"/>
</dbReference>